<reference evidence="1" key="1">
    <citation type="submission" date="2020-08" db="EMBL/GenBank/DDBJ databases">
        <title>Multicomponent nature underlies the extraordinary mechanical properties of spider dragline silk.</title>
        <authorList>
            <person name="Kono N."/>
            <person name="Nakamura H."/>
            <person name="Mori M."/>
            <person name="Yoshida Y."/>
            <person name="Ohtoshi R."/>
            <person name="Malay A.D."/>
            <person name="Moran D.A.P."/>
            <person name="Tomita M."/>
            <person name="Numata K."/>
            <person name="Arakawa K."/>
        </authorList>
    </citation>
    <scope>NUCLEOTIDE SEQUENCE</scope>
</reference>
<keyword evidence="2" id="KW-1185">Reference proteome</keyword>
<dbReference type="Proteomes" id="UP000887013">
    <property type="component" value="Unassembled WGS sequence"/>
</dbReference>
<gene>
    <name evidence="1" type="ORF">NPIL_100861</name>
</gene>
<dbReference type="AlphaFoldDB" id="A0A8X6N6Q3"/>
<feature type="non-terminal residue" evidence="1">
    <location>
        <position position="36"/>
    </location>
</feature>
<organism evidence="1 2">
    <name type="scientific">Nephila pilipes</name>
    <name type="common">Giant wood spider</name>
    <name type="synonym">Nephila maculata</name>
    <dbReference type="NCBI Taxonomy" id="299642"/>
    <lineage>
        <taxon>Eukaryota</taxon>
        <taxon>Metazoa</taxon>
        <taxon>Ecdysozoa</taxon>
        <taxon>Arthropoda</taxon>
        <taxon>Chelicerata</taxon>
        <taxon>Arachnida</taxon>
        <taxon>Araneae</taxon>
        <taxon>Araneomorphae</taxon>
        <taxon>Entelegynae</taxon>
        <taxon>Araneoidea</taxon>
        <taxon>Nephilidae</taxon>
        <taxon>Nephila</taxon>
    </lineage>
</organism>
<evidence type="ECO:0000313" key="2">
    <source>
        <dbReference type="Proteomes" id="UP000887013"/>
    </source>
</evidence>
<sequence>MLVRRLSKESTDADVDDAWASWTQGSGRLQARLLWT</sequence>
<dbReference type="EMBL" id="BMAW01006107">
    <property type="protein sequence ID" value="GFS97372.1"/>
    <property type="molecule type" value="Genomic_DNA"/>
</dbReference>
<accession>A0A8X6N6Q3</accession>
<evidence type="ECO:0000313" key="1">
    <source>
        <dbReference type="EMBL" id="GFS97372.1"/>
    </source>
</evidence>
<name>A0A8X6N6Q3_NEPPI</name>
<comment type="caution">
    <text evidence="1">The sequence shown here is derived from an EMBL/GenBank/DDBJ whole genome shotgun (WGS) entry which is preliminary data.</text>
</comment>
<proteinExistence type="predicted"/>
<protein>
    <submittedName>
        <fullName evidence="1">Uncharacterized protein</fullName>
    </submittedName>
</protein>